<dbReference type="AlphaFoldDB" id="A0A1G2KKA3"/>
<evidence type="ECO:0000313" key="3">
    <source>
        <dbReference type="Proteomes" id="UP000179023"/>
    </source>
</evidence>
<reference evidence="2 3" key="1">
    <citation type="journal article" date="2016" name="Nat. Commun.">
        <title>Thousands of microbial genomes shed light on interconnected biogeochemical processes in an aquifer system.</title>
        <authorList>
            <person name="Anantharaman K."/>
            <person name="Brown C.T."/>
            <person name="Hug L.A."/>
            <person name="Sharon I."/>
            <person name="Castelle C.J."/>
            <person name="Probst A.J."/>
            <person name="Thomas B.C."/>
            <person name="Singh A."/>
            <person name="Wilkins M.J."/>
            <person name="Karaoz U."/>
            <person name="Brodie E.L."/>
            <person name="Williams K.H."/>
            <person name="Hubbard S.S."/>
            <person name="Banfield J.F."/>
        </authorList>
    </citation>
    <scope>NUCLEOTIDE SEQUENCE [LARGE SCALE GENOMIC DNA]</scope>
</reference>
<organism evidence="2 3">
    <name type="scientific">Candidatus Sungbacteria bacterium RIFCSPHIGHO2_02_FULL_47_11</name>
    <dbReference type="NCBI Taxonomy" id="1802270"/>
    <lineage>
        <taxon>Bacteria</taxon>
        <taxon>Candidatus Sungiibacteriota</taxon>
    </lineage>
</organism>
<accession>A0A1G2KKA3</accession>
<keyword evidence="1" id="KW-0472">Membrane</keyword>
<dbReference type="STRING" id="1802270.A3C07_00595"/>
<keyword evidence="1" id="KW-0812">Transmembrane</keyword>
<dbReference type="EMBL" id="MHQI01000055">
    <property type="protein sequence ID" value="OGZ98818.1"/>
    <property type="molecule type" value="Genomic_DNA"/>
</dbReference>
<feature type="transmembrane region" description="Helical" evidence="1">
    <location>
        <begin position="15"/>
        <end position="36"/>
    </location>
</feature>
<name>A0A1G2KKA3_9BACT</name>
<gene>
    <name evidence="2" type="ORF">A3C07_00595</name>
</gene>
<evidence type="ECO:0000256" key="1">
    <source>
        <dbReference type="SAM" id="Phobius"/>
    </source>
</evidence>
<proteinExistence type="predicted"/>
<protein>
    <submittedName>
        <fullName evidence="2">Uncharacterized protein</fullName>
    </submittedName>
</protein>
<evidence type="ECO:0000313" key="2">
    <source>
        <dbReference type="EMBL" id="OGZ98818.1"/>
    </source>
</evidence>
<dbReference type="Proteomes" id="UP000179023">
    <property type="component" value="Unassembled WGS sequence"/>
</dbReference>
<comment type="caution">
    <text evidence="2">The sequence shown here is derived from an EMBL/GenBank/DDBJ whole genome shotgun (WGS) entry which is preliminary data.</text>
</comment>
<keyword evidence="1" id="KW-1133">Transmembrane helix</keyword>
<sequence length="155" mass="16983">MGRMATTQGSGSQNIIGAIVLLAVAVILVGMMWDLVSSSPKVYRFFLGTRWSTEVVRPGDRLDLGDGRFRLLVGKDLAYKLLNPHESSPWCVVSYNGKPFIVVLSDKKGRRIDRLTTHTELVTLTPATGLGSIILRGLVDDTIVKLTEGWCPPSK</sequence>